<sequence length="47" mass="4930">MCGSNFLGGNSCSWVLILIIVLLLINNGDDCGCRSNRSGCNDCGCCD</sequence>
<protein>
    <submittedName>
        <fullName evidence="2">Uncharacterized protein</fullName>
    </submittedName>
</protein>
<keyword evidence="1" id="KW-1133">Transmembrane helix</keyword>
<organism evidence="2 3">
    <name type="scientific">Solibaculum mannosilyticum</name>
    <dbReference type="NCBI Taxonomy" id="2780922"/>
    <lineage>
        <taxon>Bacteria</taxon>
        <taxon>Bacillati</taxon>
        <taxon>Bacillota</taxon>
        <taxon>Clostridia</taxon>
        <taxon>Eubacteriales</taxon>
        <taxon>Oscillospiraceae</taxon>
        <taxon>Solibaculum</taxon>
    </lineage>
</organism>
<keyword evidence="1" id="KW-0472">Membrane</keyword>
<feature type="transmembrane region" description="Helical" evidence="1">
    <location>
        <begin position="6"/>
        <end position="25"/>
    </location>
</feature>
<evidence type="ECO:0000313" key="3">
    <source>
        <dbReference type="Proteomes" id="UP000593890"/>
    </source>
</evidence>
<name>A0A7I8CYA5_9FIRM</name>
<dbReference type="Proteomes" id="UP000593890">
    <property type="component" value="Chromosome"/>
</dbReference>
<evidence type="ECO:0000313" key="2">
    <source>
        <dbReference type="EMBL" id="BCI59460.1"/>
    </source>
</evidence>
<dbReference type="EMBL" id="AP023321">
    <property type="protein sequence ID" value="BCI59460.1"/>
    <property type="molecule type" value="Genomic_DNA"/>
</dbReference>
<reference evidence="3" key="1">
    <citation type="submission" date="2020-07" db="EMBL/GenBank/DDBJ databases">
        <title>Complete genome sequencing of Clostridia bacterium strain 12CBH8.</title>
        <authorList>
            <person name="Sakamoto M."/>
            <person name="Murakami T."/>
            <person name="Mori H."/>
        </authorList>
    </citation>
    <scope>NUCLEOTIDE SEQUENCE [LARGE SCALE GENOMIC DNA]</scope>
    <source>
        <strain evidence="3">12CBH8</strain>
    </source>
</reference>
<dbReference type="RefSeq" id="WP_171846219.1">
    <property type="nucleotide sequence ID" value="NZ_AP023321.1"/>
</dbReference>
<gene>
    <name evidence="2" type="ORF">C12CBH8_00990</name>
</gene>
<dbReference type="KEGG" id="sman:C12CBH8_00990"/>
<accession>A0A7I8CYA5</accession>
<evidence type="ECO:0000256" key="1">
    <source>
        <dbReference type="SAM" id="Phobius"/>
    </source>
</evidence>
<keyword evidence="1" id="KW-0812">Transmembrane</keyword>
<keyword evidence="3" id="KW-1185">Reference proteome</keyword>
<proteinExistence type="predicted"/>
<dbReference type="AlphaFoldDB" id="A0A7I8CYA5"/>